<dbReference type="Proteomes" id="UP000780875">
    <property type="component" value="Unassembled WGS sequence"/>
</dbReference>
<organism evidence="3 4">
    <name type="scientific">Nocardioides mangrovi</name>
    <dbReference type="NCBI Taxonomy" id="2874580"/>
    <lineage>
        <taxon>Bacteria</taxon>
        <taxon>Bacillati</taxon>
        <taxon>Actinomycetota</taxon>
        <taxon>Actinomycetes</taxon>
        <taxon>Propionibacteriales</taxon>
        <taxon>Nocardioidaceae</taxon>
        <taxon>Nocardioides</taxon>
    </lineage>
</organism>
<feature type="compositionally biased region" description="Pro residues" evidence="1">
    <location>
        <begin position="17"/>
        <end position="27"/>
    </location>
</feature>
<name>A0ABS7UFA4_9ACTN</name>
<reference evidence="3 4" key="1">
    <citation type="submission" date="2021-09" db="EMBL/GenBank/DDBJ databases">
        <title>Whole genome sequence of Nocardioides sp. GBK3QG-3.</title>
        <authorList>
            <person name="Tuo L."/>
        </authorList>
    </citation>
    <scope>NUCLEOTIDE SEQUENCE [LARGE SCALE GENOMIC DNA]</scope>
    <source>
        <strain evidence="3 4">GBK3QG-3</strain>
    </source>
</reference>
<gene>
    <name evidence="3" type="ORF">K8U61_15255</name>
</gene>
<comment type="caution">
    <text evidence="3">The sequence shown here is derived from an EMBL/GenBank/DDBJ whole genome shotgun (WGS) entry which is preliminary data.</text>
</comment>
<dbReference type="Gene3D" id="3.20.20.140">
    <property type="entry name" value="Metal-dependent hydrolases"/>
    <property type="match status" value="1"/>
</dbReference>
<accession>A0ABS7UFA4</accession>
<dbReference type="InterPro" id="IPR032466">
    <property type="entry name" value="Metal_Hydrolase"/>
</dbReference>
<dbReference type="InterPro" id="IPR052358">
    <property type="entry name" value="Aro_Compnd_Degr_Hydrolases"/>
</dbReference>
<evidence type="ECO:0000313" key="4">
    <source>
        <dbReference type="Proteomes" id="UP000780875"/>
    </source>
</evidence>
<proteinExistence type="predicted"/>
<evidence type="ECO:0000313" key="3">
    <source>
        <dbReference type="EMBL" id="MBZ5739530.1"/>
    </source>
</evidence>
<dbReference type="InterPro" id="IPR006680">
    <property type="entry name" value="Amidohydro-rel"/>
</dbReference>
<sequence>MTRILPVSPAPALDPVAPSPGNPGPHPSPRRPHLVLPPGSTDSHCHVFGPHEVFPYSPDRTFTPVDAPRQQVAELQTFLGLERAVIVQSSCHGTDHSALLDALRADPERRRGVAILGPEVTAAELEELDRSGVCGARLHFMPHLGDDPLPDEQQSVLAAVADLGWHAEIHVQGSGIVDQESMISAVPGPVVIDHMARVDLTEGLDGQPVRSLTNLLERGNVWVKVSGIDRLSRTGPPYADAVALAALLVARFPERVVWGTDYPHTNIEGDAPDDGLLVDLLARIAPTDAALERLMVTNPAELFGF</sequence>
<evidence type="ECO:0000259" key="2">
    <source>
        <dbReference type="Pfam" id="PF04909"/>
    </source>
</evidence>
<evidence type="ECO:0000256" key="1">
    <source>
        <dbReference type="SAM" id="MobiDB-lite"/>
    </source>
</evidence>
<protein>
    <submittedName>
        <fullName evidence="3">Amidohydrolase family protein</fullName>
    </submittedName>
</protein>
<dbReference type="PANTHER" id="PTHR35563">
    <property type="entry name" value="BARREL METAL-DEPENDENT HYDROLASE, PUTATIVE (AFU_ORTHOLOGUE AFUA_1G16240)-RELATED"/>
    <property type="match status" value="1"/>
</dbReference>
<dbReference type="SUPFAM" id="SSF51556">
    <property type="entry name" value="Metallo-dependent hydrolases"/>
    <property type="match status" value="1"/>
</dbReference>
<dbReference type="RefSeq" id="WP_224123897.1">
    <property type="nucleotide sequence ID" value="NZ_JAIQZJ010000008.1"/>
</dbReference>
<feature type="region of interest" description="Disordered" evidence="1">
    <location>
        <begin position="1"/>
        <end position="42"/>
    </location>
</feature>
<keyword evidence="4" id="KW-1185">Reference proteome</keyword>
<dbReference type="PANTHER" id="PTHR35563:SF2">
    <property type="entry name" value="BARREL METAL-DEPENDENT HYDROLASE, PUTATIVE (AFU_ORTHOLOGUE AFUA_1G16240)-RELATED"/>
    <property type="match status" value="1"/>
</dbReference>
<dbReference type="Pfam" id="PF04909">
    <property type="entry name" value="Amidohydro_2"/>
    <property type="match status" value="1"/>
</dbReference>
<dbReference type="EMBL" id="JAIQZJ010000008">
    <property type="protein sequence ID" value="MBZ5739530.1"/>
    <property type="molecule type" value="Genomic_DNA"/>
</dbReference>
<feature type="domain" description="Amidohydrolase-related" evidence="2">
    <location>
        <begin position="42"/>
        <end position="305"/>
    </location>
</feature>